<feature type="transmembrane region" description="Helical" evidence="2">
    <location>
        <begin position="489"/>
        <end position="513"/>
    </location>
</feature>
<feature type="compositionally biased region" description="Basic and acidic residues" evidence="1">
    <location>
        <begin position="650"/>
        <end position="667"/>
    </location>
</feature>
<feature type="compositionally biased region" description="Polar residues" evidence="1">
    <location>
        <begin position="583"/>
        <end position="598"/>
    </location>
</feature>
<feature type="region of interest" description="Disordered" evidence="1">
    <location>
        <begin position="650"/>
        <end position="674"/>
    </location>
</feature>
<dbReference type="Proteomes" id="UP000053664">
    <property type="component" value="Unassembled WGS sequence"/>
</dbReference>
<proteinExistence type="predicted"/>
<evidence type="ECO:0000313" key="4">
    <source>
        <dbReference type="Proteomes" id="UP000053664"/>
    </source>
</evidence>
<accession>A0A061H311</accession>
<feature type="region of interest" description="Disordered" evidence="1">
    <location>
        <begin position="326"/>
        <end position="362"/>
    </location>
</feature>
<feature type="region of interest" description="Disordered" evidence="1">
    <location>
        <begin position="522"/>
        <end position="599"/>
    </location>
</feature>
<dbReference type="GeneID" id="19320244"/>
<reference evidence="3 4" key="1">
    <citation type="journal article" date="2013" name="Plant Cell">
        <title>The transition from a phytopathogenic smut ancestor to an anamorphic biocontrol agent deciphered by comparative whole-genome analysis.</title>
        <authorList>
            <person name="Lefebvre F."/>
            <person name="Joly D.L."/>
            <person name="Labbe C."/>
            <person name="Teichmann B."/>
            <person name="Linning R."/>
            <person name="Belzile F."/>
            <person name="Bakkeren G."/>
            <person name="Belanger R.R."/>
        </authorList>
    </citation>
    <scope>NUCLEOTIDE SEQUENCE [LARGE SCALE GENOMIC DNA]</scope>
    <source>
        <strain evidence="3 4">PF-1</strain>
    </source>
</reference>
<name>A0A061H311_9BASI</name>
<feature type="transmembrane region" description="Helical" evidence="2">
    <location>
        <begin position="65"/>
        <end position="87"/>
    </location>
</feature>
<protein>
    <submittedName>
        <fullName evidence="3">Uncharacterized protein</fullName>
    </submittedName>
</protein>
<feature type="transmembrane region" description="Helical" evidence="2">
    <location>
        <begin position="456"/>
        <end position="477"/>
    </location>
</feature>
<dbReference type="EMBL" id="KE361646">
    <property type="protein sequence ID" value="EPQ26230.1"/>
    <property type="molecule type" value="Genomic_DNA"/>
</dbReference>
<dbReference type="RefSeq" id="XP_007881895.1">
    <property type="nucleotide sequence ID" value="XM_007883704.1"/>
</dbReference>
<dbReference type="KEGG" id="pfp:PFL1_06165"/>
<feature type="transmembrane region" description="Helical" evidence="2">
    <location>
        <begin position="108"/>
        <end position="136"/>
    </location>
</feature>
<keyword evidence="2" id="KW-1133">Transmembrane helix</keyword>
<feature type="compositionally biased region" description="Basic residues" evidence="1">
    <location>
        <begin position="352"/>
        <end position="362"/>
    </location>
</feature>
<dbReference type="AlphaFoldDB" id="A0A061H311"/>
<evidence type="ECO:0000256" key="1">
    <source>
        <dbReference type="SAM" id="MobiDB-lite"/>
    </source>
</evidence>
<feature type="transmembrane region" description="Helical" evidence="2">
    <location>
        <begin position="148"/>
        <end position="173"/>
    </location>
</feature>
<keyword evidence="2" id="KW-0472">Membrane</keyword>
<evidence type="ECO:0000256" key="2">
    <source>
        <dbReference type="SAM" id="Phobius"/>
    </source>
</evidence>
<organism evidence="3 4">
    <name type="scientific">Pseudozyma flocculosa PF-1</name>
    <dbReference type="NCBI Taxonomy" id="1277687"/>
    <lineage>
        <taxon>Eukaryota</taxon>
        <taxon>Fungi</taxon>
        <taxon>Dikarya</taxon>
        <taxon>Basidiomycota</taxon>
        <taxon>Ustilaginomycotina</taxon>
        <taxon>Ustilaginomycetes</taxon>
        <taxon>Ustilaginales</taxon>
        <taxon>Ustilaginaceae</taxon>
        <taxon>Pseudozyma</taxon>
    </lineage>
</organism>
<sequence length="674" mass="74978">MAYKALHQRFDLLAPPRRSVWALGRPHERQRAWLRDFEAHSATPVEDLGLFLHNLFLPDLGRATYVQIKVLTATLACLGVFILLITGRRLYKRSLWVFRLVQRSNGSLVVPNPVSALTTIFLGFGILLIGMNALFLRYYEQGWRPRHIFLWIAVVWFPLANGAYLVALGTFYARPDALQCISPSHPPSTLVQRLGITPRVVNLAFLAIPFIQASLIVWPAHLSDFHYQSALAKYYAWRQRWPDSTTGLNREMLLEAQAIWYELLTASRYLSATNVIWGLTSLFNGVAEMIVGGALVLTVRRQIKKLRGFKANKSFSESFALEQRKKALEGQADEAQEGSGGGAAGSAPSRPSARRKLRRPARHQKTLGATLWSLHRRFVAKRDGNDSDSEDEDEDEMVSVCFTHAQVKEDRPAPTFFPAVKPSTFQRAPRASTKRGTRQKRHYLERFWVDHLVQTIAMVAGCMMYAFGGTIAALIWYPFYESGKTVIPLTYIILAPTYSAAVCGLVIYTLILGRTYEPLLSSKGDDQDAAPPQRPAPKAEDVQVGRRPSARAARDARGRGRRPSTAGDESDFESDTHGDTTKQRTATSGFTGQSSTAFDTVDLGKQADSYEAIEDMPSDIKDARRHGETPFVSTLSIASTAAVSNLHKTSDASLYRDSDHADSKTDGVDTASQP</sequence>
<gene>
    <name evidence="3" type="ORF">PFL1_06165</name>
</gene>
<keyword evidence="2" id="KW-0812">Transmembrane</keyword>
<dbReference type="OrthoDB" id="3365284at2759"/>
<feature type="transmembrane region" description="Helical" evidence="2">
    <location>
        <begin position="275"/>
        <end position="297"/>
    </location>
</feature>
<evidence type="ECO:0000313" key="3">
    <source>
        <dbReference type="EMBL" id="EPQ26230.1"/>
    </source>
</evidence>
<feature type="transmembrane region" description="Helical" evidence="2">
    <location>
        <begin position="200"/>
        <end position="221"/>
    </location>
</feature>
<dbReference type="HOGENOM" id="CLU_407748_0_0_1"/>